<dbReference type="EMBL" id="NEWD01000004">
    <property type="protein sequence ID" value="OXN01341.1"/>
    <property type="molecule type" value="Genomic_DNA"/>
</dbReference>
<name>A0A229W0H0_9BIFI</name>
<organism evidence="1 2">
    <name type="scientific">Bifidobacterium vansinderenii</name>
    <dbReference type="NCBI Taxonomy" id="1984871"/>
    <lineage>
        <taxon>Bacteria</taxon>
        <taxon>Bacillati</taxon>
        <taxon>Actinomycetota</taxon>
        <taxon>Actinomycetes</taxon>
        <taxon>Bifidobacteriales</taxon>
        <taxon>Bifidobacteriaceae</taxon>
        <taxon>Bifidobacterium</taxon>
    </lineage>
</organism>
<dbReference type="AlphaFoldDB" id="A0A229W0H0"/>
<comment type="caution">
    <text evidence="1">The sequence shown here is derived from an EMBL/GenBank/DDBJ whole genome shotgun (WGS) entry which is preliminary data.</text>
</comment>
<reference evidence="1 2" key="1">
    <citation type="submission" date="2017-05" db="EMBL/GenBank/DDBJ databases">
        <title>Bifidobacterium vansinderenii sp. nov.</title>
        <authorList>
            <person name="Lugli G.A."/>
            <person name="Duranti S."/>
            <person name="Mangifesta M."/>
        </authorList>
    </citation>
    <scope>NUCLEOTIDE SEQUENCE [LARGE SCALE GENOMIC DNA]</scope>
    <source>
        <strain evidence="1 2">Tam10B</strain>
    </source>
</reference>
<evidence type="ECO:0000313" key="1">
    <source>
        <dbReference type="EMBL" id="OXN01341.1"/>
    </source>
</evidence>
<protein>
    <recommendedName>
        <fullName evidence="3">SnoaL-like domain-containing protein</fullName>
    </recommendedName>
</protein>
<proteinExistence type="predicted"/>
<dbReference type="SUPFAM" id="SSF54427">
    <property type="entry name" value="NTF2-like"/>
    <property type="match status" value="1"/>
</dbReference>
<keyword evidence="2" id="KW-1185">Reference proteome</keyword>
<accession>A0A229W0H0</accession>
<sequence>MIIDDYIKALQDKDYEALGACFAEQSRMFDYCPSLVGKENIFLYGNKAVDMFFHNQFVMGGFSVSDPHMVNSRTVNFYANYAGVIIHALAQIESVDDDGKIQELVVRPA</sequence>
<dbReference type="Gene3D" id="3.10.450.50">
    <property type="match status" value="1"/>
</dbReference>
<gene>
    <name evidence="1" type="ORF">Tam10B_0344</name>
</gene>
<dbReference type="OrthoDB" id="3232575at2"/>
<evidence type="ECO:0008006" key="3">
    <source>
        <dbReference type="Google" id="ProtNLM"/>
    </source>
</evidence>
<evidence type="ECO:0000313" key="2">
    <source>
        <dbReference type="Proteomes" id="UP000215433"/>
    </source>
</evidence>
<dbReference type="RefSeq" id="WP_093959550.1">
    <property type="nucleotide sequence ID" value="NZ_NEWD01000004.1"/>
</dbReference>
<dbReference type="Proteomes" id="UP000215433">
    <property type="component" value="Unassembled WGS sequence"/>
</dbReference>
<dbReference type="InterPro" id="IPR032710">
    <property type="entry name" value="NTF2-like_dom_sf"/>
</dbReference>